<dbReference type="SUPFAM" id="SSF52833">
    <property type="entry name" value="Thioredoxin-like"/>
    <property type="match status" value="1"/>
</dbReference>
<dbReference type="PANTHER" id="PTHR15337">
    <property type="entry name" value="ANTERIOR GRADIENT PROTEIN-RELATED"/>
    <property type="match status" value="1"/>
</dbReference>
<evidence type="ECO:0000256" key="1">
    <source>
        <dbReference type="ARBA" id="ARBA00022729"/>
    </source>
</evidence>
<dbReference type="InterPro" id="IPR036249">
    <property type="entry name" value="Thioredoxin-like_sf"/>
</dbReference>
<protein>
    <submittedName>
        <fullName evidence="5">Thioredoxin family protein</fullName>
    </submittedName>
</protein>
<evidence type="ECO:0000259" key="4">
    <source>
        <dbReference type="PROSITE" id="PS51352"/>
    </source>
</evidence>
<feature type="domain" description="Thioredoxin" evidence="4">
    <location>
        <begin position="6"/>
        <end position="151"/>
    </location>
</feature>
<feature type="compositionally biased region" description="Basic and acidic residues" evidence="2">
    <location>
        <begin position="316"/>
        <end position="328"/>
    </location>
</feature>
<dbReference type="RefSeq" id="WP_264512876.1">
    <property type="nucleotide sequence ID" value="NZ_JAPDDR010000003.1"/>
</dbReference>
<reference evidence="5" key="1">
    <citation type="submission" date="2022-10" db="EMBL/GenBank/DDBJ databases">
        <title>Luteolibacter sp. GHJ8, whole genome shotgun sequencing project.</title>
        <authorList>
            <person name="Zhao G."/>
            <person name="Shen L."/>
        </authorList>
    </citation>
    <scope>NUCLEOTIDE SEQUENCE</scope>
    <source>
        <strain evidence="5">GHJ8</strain>
    </source>
</reference>
<accession>A0ABT3G0R4</accession>
<dbReference type="InterPro" id="IPR013766">
    <property type="entry name" value="Thioredoxin_domain"/>
</dbReference>
<evidence type="ECO:0000313" key="5">
    <source>
        <dbReference type="EMBL" id="MCW1913432.1"/>
    </source>
</evidence>
<feature type="region of interest" description="Disordered" evidence="2">
    <location>
        <begin position="305"/>
        <end position="328"/>
    </location>
</feature>
<feature type="compositionally biased region" description="Low complexity" evidence="2">
    <location>
        <begin position="305"/>
        <end position="315"/>
    </location>
</feature>
<dbReference type="PANTHER" id="PTHR15337:SF11">
    <property type="entry name" value="THIOREDOXIN DOMAIN-CONTAINING PROTEIN"/>
    <property type="match status" value="1"/>
</dbReference>
<dbReference type="Proteomes" id="UP001165653">
    <property type="component" value="Unassembled WGS sequence"/>
</dbReference>
<organism evidence="5 6">
    <name type="scientific">Luteolibacter rhizosphaerae</name>
    <dbReference type="NCBI Taxonomy" id="2989719"/>
    <lineage>
        <taxon>Bacteria</taxon>
        <taxon>Pseudomonadati</taxon>
        <taxon>Verrucomicrobiota</taxon>
        <taxon>Verrucomicrobiia</taxon>
        <taxon>Verrucomicrobiales</taxon>
        <taxon>Verrucomicrobiaceae</taxon>
        <taxon>Luteolibacter</taxon>
    </lineage>
</organism>
<gene>
    <name evidence="5" type="ORF">OJ996_07600</name>
</gene>
<keyword evidence="1 3" id="KW-0732">Signal</keyword>
<keyword evidence="6" id="KW-1185">Reference proteome</keyword>
<dbReference type="InterPro" id="IPR051099">
    <property type="entry name" value="AGR/TXD"/>
</dbReference>
<dbReference type="PROSITE" id="PS51352">
    <property type="entry name" value="THIOREDOXIN_2"/>
    <property type="match status" value="1"/>
</dbReference>
<name>A0ABT3G0R4_9BACT</name>
<evidence type="ECO:0000313" key="6">
    <source>
        <dbReference type="Proteomes" id="UP001165653"/>
    </source>
</evidence>
<sequence>MKTRHLFAAALAASLGLNSAFAGGEGWTQDFETAKKQAAEEKKDLLIDFTGSDWCPPCKALTAQVLSKEEFRTLTKDKFVLVELDFPRQEENVKKQSDADRERNQKLLEQYGVEGFPTLILTDAGGKPYAYTGFQPGGPEEYVKHLDELRTKGETMKGSLEKAEKSEGVEKAKALVSALGDLPDMAVTNFYPTVVSQIKEADPKDETGYAKKLSEKAQMAEFEAGLQEFGAKQDMEGALGHVDKALESGKFSGENKQKALLMKVSILANMGKFDDSLKFLEEAKAAAPDSEIAGQLDGFKAQLEQAKAGAAGGAEKAPKEEEKEETEK</sequence>
<dbReference type="EMBL" id="JAPDDR010000003">
    <property type="protein sequence ID" value="MCW1913432.1"/>
    <property type="molecule type" value="Genomic_DNA"/>
</dbReference>
<proteinExistence type="predicted"/>
<comment type="caution">
    <text evidence="5">The sequence shown here is derived from an EMBL/GenBank/DDBJ whole genome shotgun (WGS) entry which is preliminary data.</text>
</comment>
<evidence type="ECO:0000256" key="3">
    <source>
        <dbReference type="SAM" id="SignalP"/>
    </source>
</evidence>
<feature type="chain" id="PRO_5045603204" evidence="3">
    <location>
        <begin position="23"/>
        <end position="328"/>
    </location>
</feature>
<feature type="signal peptide" evidence="3">
    <location>
        <begin position="1"/>
        <end position="22"/>
    </location>
</feature>
<evidence type="ECO:0000256" key="2">
    <source>
        <dbReference type="SAM" id="MobiDB-lite"/>
    </source>
</evidence>
<dbReference type="Pfam" id="PF13899">
    <property type="entry name" value="Thioredoxin_7"/>
    <property type="match status" value="1"/>
</dbReference>
<dbReference type="Gene3D" id="3.40.30.10">
    <property type="entry name" value="Glutaredoxin"/>
    <property type="match status" value="1"/>
</dbReference>